<dbReference type="STRING" id="46835.A0A504YYS2"/>
<feature type="region of interest" description="Disordered" evidence="1">
    <location>
        <begin position="393"/>
        <end position="479"/>
    </location>
</feature>
<evidence type="ECO:0000313" key="2">
    <source>
        <dbReference type="EMBL" id="TPP67022.1"/>
    </source>
</evidence>
<feature type="compositionally biased region" description="Basic and acidic residues" evidence="1">
    <location>
        <begin position="34"/>
        <end position="51"/>
    </location>
</feature>
<accession>A0A504YYS2</accession>
<feature type="compositionally biased region" description="Pro residues" evidence="1">
    <location>
        <begin position="429"/>
        <end position="443"/>
    </location>
</feature>
<evidence type="ECO:0000313" key="3">
    <source>
        <dbReference type="Proteomes" id="UP000316759"/>
    </source>
</evidence>
<name>A0A504YYS2_FASGI</name>
<feature type="region of interest" description="Disordered" evidence="1">
    <location>
        <begin position="17"/>
        <end position="124"/>
    </location>
</feature>
<gene>
    <name evidence="2" type="ORF">FGIG_09174</name>
</gene>
<dbReference type="OrthoDB" id="6249863at2759"/>
<feature type="compositionally biased region" description="Polar residues" evidence="1">
    <location>
        <begin position="464"/>
        <end position="479"/>
    </location>
</feature>
<dbReference type="Proteomes" id="UP000316759">
    <property type="component" value="Unassembled WGS sequence"/>
</dbReference>
<feature type="compositionally biased region" description="Acidic residues" evidence="1">
    <location>
        <begin position="85"/>
        <end position="118"/>
    </location>
</feature>
<comment type="caution">
    <text evidence="2">The sequence shown here is derived from an EMBL/GenBank/DDBJ whole genome shotgun (WGS) entry which is preliminary data.</text>
</comment>
<keyword evidence="3" id="KW-1185">Reference proteome</keyword>
<organism evidence="2 3">
    <name type="scientific">Fasciola gigantica</name>
    <name type="common">Giant liver fluke</name>
    <dbReference type="NCBI Taxonomy" id="46835"/>
    <lineage>
        <taxon>Eukaryota</taxon>
        <taxon>Metazoa</taxon>
        <taxon>Spiralia</taxon>
        <taxon>Lophotrochozoa</taxon>
        <taxon>Platyhelminthes</taxon>
        <taxon>Trematoda</taxon>
        <taxon>Digenea</taxon>
        <taxon>Plagiorchiida</taxon>
        <taxon>Echinostomata</taxon>
        <taxon>Echinostomatoidea</taxon>
        <taxon>Fasciolidae</taxon>
        <taxon>Fasciola</taxon>
    </lineage>
</organism>
<dbReference type="EMBL" id="SUNJ01001165">
    <property type="protein sequence ID" value="TPP67022.1"/>
    <property type="molecule type" value="Genomic_DNA"/>
</dbReference>
<dbReference type="AlphaFoldDB" id="A0A504YYS2"/>
<evidence type="ECO:0000256" key="1">
    <source>
        <dbReference type="SAM" id="MobiDB-lite"/>
    </source>
</evidence>
<feature type="compositionally biased region" description="Low complexity" evidence="1">
    <location>
        <begin position="444"/>
        <end position="454"/>
    </location>
</feature>
<sequence>MIPPTQLLAQLRRTLQSAALNGTRSRTSFKSAGHRSDRTKGRKRTGPESSRRVTKLTVREGSPFGDGPGALQRFTVPASPSDSEVTTETEEEDEVEDQDDDDDQDEEGGDGGDNEGGEEGSCSRLSTVQTLLASASIPVPPELTSVTNYHPPPTSVLPHWVITWLTYQSYRMLHAGHPGSIRQLVRSVLESATLSPPLPMPNTQAAWAMLDTVASWYDEKRVDTQFWISSCLTHLLFLGDETPQLVYQWLMEQLELMLHQSDIDRNSSNASRSIGVIHVLLRLGLATVPIPPSVPTALELNAISQSGPPTSAPGPVGGSGPSVANTAVSTNAVNTAPFIAPNLGRRFPAPVNYSGFPLHPADFFGGNPAGAMPQAAAGSMPPCYPQPMQQHPVPGAAPFPLSNQPPRSIFDTGPPQRSGSGPQNMAIGPLPPTVLQPPPPPTSLYPNTVQSTRLSSHRSRRHGVQSQASGPVSSTPATTEWTVCTPTRQPASLVWLLNLAKLLRLTSVTALARALSLLSRESTQCADIEHRLSRTIDYCQLSTESPVLFHLATQILLTAPGIFQTLPKYIENIHFDNLIHRQHCLFIESCLHIRLF</sequence>
<proteinExistence type="predicted"/>
<protein>
    <submittedName>
        <fullName evidence="2">Uncharacterized protein</fullName>
    </submittedName>
</protein>
<reference evidence="2 3" key="1">
    <citation type="submission" date="2019-04" db="EMBL/GenBank/DDBJ databases">
        <title>Annotation for the trematode Fasciola gigantica.</title>
        <authorList>
            <person name="Choi Y.-J."/>
        </authorList>
    </citation>
    <scope>NUCLEOTIDE SEQUENCE [LARGE SCALE GENOMIC DNA]</scope>
    <source>
        <strain evidence="2">Uganda_cow_1</strain>
    </source>
</reference>